<protein>
    <submittedName>
        <fullName evidence="2">YciI family protein</fullName>
    </submittedName>
</protein>
<proteinExistence type="predicted"/>
<dbReference type="Proteomes" id="UP000812270">
    <property type="component" value="Unassembled WGS sequence"/>
</dbReference>
<keyword evidence="3" id="KW-1185">Reference proteome</keyword>
<feature type="domain" description="YCII-related" evidence="1">
    <location>
        <begin position="70"/>
        <end position="106"/>
    </location>
</feature>
<dbReference type="AlphaFoldDB" id="A0A9E2W139"/>
<dbReference type="RefSeq" id="WP_217789227.1">
    <property type="nucleotide sequence ID" value="NZ_JAHSPG010000001.1"/>
</dbReference>
<dbReference type="InterPro" id="IPR005545">
    <property type="entry name" value="YCII"/>
</dbReference>
<reference evidence="2" key="1">
    <citation type="submission" date="2021-06" db="EMBL/GenBank/DDBJ databases">
        <authorList>
            <person name="Huq M.A."/>
        </authorList>
    </citation>
    <scope>NUCLEOTIDE SEQUENCE</scope>
    <source>
        <strain evidence="2">MAH-26</strain>
    </source>
</reference>
<name>A0A9E2W139_9BACT</name>
<comment type="caution">
    <text evidence="2">The sequence shown here is derived from an EMBL/GenBank/DDBJ whole genome shotgun (WGS) entry which is preliminary data.</text>
</comment>
<dbReference type="Pfam" id="PF03795">
    <property type="entry name" value="YCII"/>
    <property type="match status" value="1"/>
</dbReference>
<sequence length="111" mass="12544">MQNFLILFREPDGRLEDHSAEEIAVHQSNWKTWLTTWGERLNGGNSLTLNGKMIKGRDAVVVNDIHKVGTEIVGGFLLLKAENLDEAVEITQSCPIFEFDGYAEVRELRNS</sequence>
<dbReference type="EMBL" id="JAHSPG010000001">
    <property type="protein sequence ID" value="MBV4355680.1"/>
    <property type="molecule type" value="Genomic_DNA"/>
</dbReference>
<gene>
    <name evidence="2" type="ORF">KTO63_00880</name>
</gene>
<accession>A0A9E2W139</accession>
<evidence type="ECO:0000259" key="1">
    <source>
        <dbReference type="Pfam" id="PF03795"/>
    </source>
</evidence>
<organism evidence="2 3">
    <name type="scientific">Pinibacter aurantiacus</name>
    <dbReference type="NCBI Taxonomy" id="2851599"/>
    <lineage>
        <taxon>Bacteria</taxon>
        <taxon>Pseudomonadati</taxon>
        <taxon>Bacteroidota</taxon>
        <taxon>Chitinophagia</taxon>
        <taxon>Chitinophagales</taxon>
        <taxon>Chitinophagaceae</taxon>
        <taxon>Pinibacter</taxon>
    </lineage>
</organism>
<evidence type="ECO:0000313" key="2">
    <source>
        <dbReference type="EMBL" id="MBV4355680.1"/>
    </source>
</evidence>
<evidence type="ECO:0000313" key="3">
    <source>
        <dbReference type="Proteomes" id="UP000812270"/>
    </source>
</evidence>